<feature type="transmembrane region" description="Helical" evidence="7">
    <location>
        <begin position="124"/>
        <end position="147"/>
    </location>
</feature>
<evidence type="ECO:0000259" key="8">
    <source>
        <dbReference type="Pfam" id="PF20684"/>
    </source>
</evidence>
<dbReference type="GO" id="GO:0016020">
    <property type="term" value="C:membrane"/>
    <property type="evidence" value="ECO:0007669"/>
    <property type="project" value="UniProtKB-SubCell"/>
</dbReference>
<organism evidence="9 10">
    <name type="scientific">Periconia digitata</name>
    <dbReference type="NCBI Taxonomy" id="1303443"/>
    <lineage>
        <taxon>Eukaryota</taxon>
        <taxon>Fungi</taxon>
        <taxon>Dikarya</taxon>
        <taxon>Ascomycota</taxon>
        <taxon>Pezizomycotina</taxon>
        <taxon>Dothideomycetes</taxon>
        <taxon>Pleosporomycetidae</taxon>
        <taxon>Pleosporales</taxon>
        <taxon>Massarineae</taxon>
        <taxon>Periconiaceae</taxon>
        <taxon>Periconia</taxon>
    </lineage>
</organism>
<evidence type="ECO:0000256" key="2">
    <source>
        <dbReference type="ARBA" id="ARBA00022692"/>
    </source>
</evidence>
<dbReference type="AlphaFoldDB" id="A0A9W4XRT7"/>
<dbReference type="Proteomes" id="UP001152607">
    <property type="component" value="Unassembled WGS sequence"/>
</dbReference>
<comment type="similarity">
    <text evidence="5">Belongs to the SAT4 family.</text>
</comment>
<evidence type="ECO:0000256" key="4">
    <source>
        <dbReference type="ARBA" id="ARBA00023136"/>
    </source>
</evidence>
<accession>A0A9W4XRT7</accession>
<feature type="compositionally biased region" description="Polar residues" evidence="6">
    <location>
        <begin position="375"/>
        <end position="386"/>
    </location>
</feature>
<feature type="transmembrane region" description="Helical" evidence="7">
    <location>
        <begin position="167"/>
        <end position="192"/>
    </location>
</feature>
<evidence type="ECO:0000313" key="9">
    <source>
        <dbReference type="EMBL" id="CAI6341899.1"/>
    </source>
</evidence>
<keyword evidence="3 7" id="KW-1133">Transmembrane helix</keyword>
<name>A0A9W4XRT7_9PLEO</name>
<feature type="domain" description="Rhodopsin" evidence="8">
    <location>
        <begin position="27"/>
        <end position="264"/>
    </location>
</feature>
<reference evidence="9" key="1">
    <citation type="submission" date="2023-01" db="EMBL/GenBank/DDBJ databases">
        <authorList>
            <person name="Van Ghelder C."/>
            <person name="Rancurel C."/>
        </authorList>
    </citation>
    <scope>NUCLEOTIDE SEQUENCE</scope>
    <source>
        <strain evidence="9">CNCM I-4278</strain>
    </source>
</reference>
<keyword evidence="2 7" id="KW-0812">Transmembrane</keyword>
<feature type="compositionally biased region" description="Gly residues" evidence="6">
    <location>
        <begin position="293"/>
        <end position="308"/>
    </location>
</feature>
<evidence type="ECO:0000256" key="3">
    <source>
        <dbReference type="ARBA" id="ARBA00022989"/>
    </source>
</evidence>
<feature type="transmembrane region" description="Helical" evidence="7">
    <location>
        <begin position="12"/>
        <end position="31"/>
    </location>
</feature>
<evidence type="ECO:0000256" key="7">
    <source>
        <dbReference type="SAM" id="Phobius"/>
    </source>
</evidence>
<dbReference type="InterPro" id="IPR049326">
    <property type="entry name" value="Rhodopsin_dom_fungi"/>
</dbReference>
<keyword evidence="4 7" id="KW-0472">Membrane</keyword>
<evidence type="ECO:0000313" key="10">
    <source>
        <dbReference type="Proteomes" id="UP001152607"/>
    </source>
</evidence>
<evidence type="ECO:0000256" key="1">
    <source>
        <dbReference type="ARBA" id="ARBA00004141"/>
    </source>
</evidence>
<feature type="transmembrane region" description="Helical" evidence="7">
    <location>
        <begin position="93"/>
        <end position="112"/>
    </location>
</feature>
<proteinExistence type="inferred from homology"/>
<dbReference type="InterPro" id="IPR052337">
    <property type="entry name" value="SAT4-like"/>
</dbReference>
<evidence type="ECO:0000256" key="6">
    <source>
        <dbReference type="SAM" id="MobiDB-lite"/>
    </source>
</evidence>
<feature type="region of interest" description="Disordered" evidence="6">
    <location>
        <begin position="282"/>
        <end position="398"/>
    </location>
</feature>
<protein>
    <recommendedName>
        <fullName evidence="8">Rhodopsin domain-containing protein</fullName>
    </recommendedName>
</protein>
<keyword evidence="10" id="KW-1185">Reference proteome</keyword>
<evidence type="ECO:0000256" key="5">
    <source>
        <dbReference type="ARBA" id="ARBA00038359"/>
    </source>
</evidence>
<comment type="caution">
    <text evidence="9">The sequence shown here is derived from an EMBL/GenBank/DDBJ whole genome shotgun (WGS) entry which is preliminary data.</text>
</comment>
<feature type="compositionally biased region" description="Basic and acidic residues" evidence="6">
    <location>
        <begin position="387"/>
        <end position="398"/>
    </location>
</feature>
<gene>
    <name evidence="9" type="ORF">PDIGIT_LOCUS15099</name>
</gene>
<feature type="transmembrane region" description="Helical" evidence="7">
    <location>
        <begin position="204"/>
        <end position="226"/>
    </location>
</feature>
<dbReference type="EMBL" id="CAOQHR010000012">
    <property type="protein sequence ID" value="CAI6341899.1"/>
    <property type="molecule type" value="Genomic_DNA"/>
</dbReference>
<comment type="subcellular location">
    <subcellularLocation>
        <location evidence="1">Membrane</location>
        <topology evidence="1">Multi-pass membrane protein</topology>
    </subcellularLocation>
</comment>
<sequence>MAPRTLQPQALALAMVPTVVSTLIVAMRIWRRIVTRKFGIEDVLLIIAQLLIIVLMVTTWVSFKLSWYGYHYYDIPPGAINISLYQKWGFANAVVYNPILGLIKASFLITLLKLRSPNKRITLALRTLFVINACFTIAAPLTCAFQCTPVRKFWNRSMPGRCLDAQAYTYGTISVVLATDVAVLIMPTWILYNIQMPRIRKMLYISFMSFGIAFTGIGAFRLYVFIQLYTAKAMNPDNTYAMRQGLSNVEVSIAAIGACGGTVKWMLGRCIPFFDDEDSPRLSKFRGSEGSNEGVGSGSGNGVNGGRSVGTRSWRNWGRRSGNSTMVSRGDEDEVVGPPPVVWKKVETRKRDRVKEKKQESDNGRDVEMQGSGGHSNLTASTTTYAESRRERKPREGV</sequence>
<dbReference type="PANTHER" id="PTHR33048">
    <property type="entry name" value="PTH11-LIKE INTEGRAL MEMBRANE PROTEIN (AFU_ORTHOLOGUE AFUA_5G11245)"/>
    <property type="match status" value="1"/>
</dbReference>
<feature type="transmembrane region" description="Helical" evidence="7">
    <location>
        <begin position="43"/>
        <end position="63"/>
    </location>
</feature>
<dbReference type="OrthoDB" id="5283415at2759"/>
<feature type="compositionally biased region" description="Basic and acidic residues" evidence="6">
    <location>
        <begin position="344"/>
        <end position="368"/>
    </location>
</feature>
<dbReference type="Pfam" id="PF20684">
    <property type="entry name" value="Fung_rhodopsin"/>
    <property type="match status" value="1"/>
</dbReference>
<dbReference type="PANTHER" id="PTHR33048:SF160">
    <property type="entry name" value="SAT4 FAMILY MEMBRANE PROTEIN"/>
    <property type="match status" value="1"/>
</dbReference>